<keyword evidence="1" id="KW-0472">Membrane</keyword>
<keyword evidence="1" id="KW-0812">Transmembrane</keyword>
<accession>A0AA86T738</accession>
<dbReference type="AlphaFoldDB" id="A0AA86T738"/>
<dbReference type="KEGG" id="nti:DNFV4_03901"/>
<evidence type="ECO:0000256" key="1">
    <source>
        <dbReference type="SAM" id="Phobius"/>
    </source>
</evidence>
<keyword evidence="3" id="KW-1185">Reference proteome</keyword>
<evidence type="ECO:0000313" key="3">
    <source>
        <dbReference type="Proteomes" id="UP001179121"/>
    </source>
</evidence>
<gene>
    <name evidence="2" type="ORF">DNFV4_03901</name>
</gene>
<protein>
    <submittedName>
        <fullName evidence="2">Uncharacterized protein</fullName>
    </submittedName>
</protein>
<proteinExistence type="predicted"/>
<feature type="transmembrane region" description="Helical" evidence="1">
    <location>
        <begin position="12"/>
        <end position="31"/>
    </location>
</feature>
<dbReference type="PROSITE" id="PS51257">
    <property type="entry name" value="PROKAR_LIPOPROTEIN"/>
    <property type="match status" value="1"/>
</dbReference>
<dbReference type="EMBL" id="OX365700">
    <property type="protein sequence ID" value="CAI4033465.1"/>
    <property type="molecule type" value="Genomic_DNA"/>
</dbReference>
<sequence length="93" mass="9817">MLVRPHLQTVGIGPAVAVACLCVGILMQLLGVPTTLWDLTLDLDPGETASPEGFTILSTVPGVFPGDSGPQVEDVPKRFASLMFDLSVFRPPV</sequence>
<evidence type="ECO:0000313" key="2">
    <source>
        <dbReference type="EMBL" id="CAI4033465.1"/>
    </source>
</evidence>
<keyword evidence="1" id="KW-1133">Transmembrane helix</keyword>
<name>A0AA86T738_9BACT</name>
<reference evidence="2" key="1">
    <citation type="submission" date="2022-10" db="EMBL/GenBank/DDBJ databases">
        <authorList>
            <person name="Koch H."/>
        </authorList>
    </citation>
    <scope>NUCLEOTIDE SEQUENCE</scope>
    <source>
        <strain evidence="2">DNF</strain>
    </source>
</reference>
<organism evidence="2 3">
    <name type="scientific">Nitrospira tepida</name>
    <dbReference type="NCBI Taxonomy" id="2973512"/>
    <lineage>
        <taxon>Bacteria</taxon>
        <taxon>Pseudomonadati</taxon>
        <taxon>Nitrospirota</taxon>
        <taxon>Nitrospiria</taxon>
        <taxon>Nitrospirales</taxon>
        <taxon>Nitrospiraceae</taxon>
        <taxon>Nitrospira</taxon>
    </lineage>
</organism>
<dbReference type="Proteomes" id="UP001179121">
    <property type="component" value="Chromosome"/>
</dbReference>